<keyword evidence="3" id="KW-1185">Reference proteome</keyword>
<proteinExistence type="predicted"/>
<gene>
    <name evidence="2" type="ORF">VPK24_14095</name>
</gene>
<dbReference type="CDD" id="cd02440">
    <property type="entry name" value="AdoMet_MTases"/>
    <property type="match status" value="1"/>
</dbReference>
<dbReference type="GO" id="GO:0008168">
    <property type="term" value="F:methyltransferase activity"/>
    <property type="evidence" value="ECO:0007669"/>
    <property type="project" value="UniProtKB-KW"/>
</dbReference>
<dbReference type="Gene3D" id="3.40.50.2000">
    <property type="entry name" value="Glycogen Phosphorylase B"/>
    <property type="match status" value="1"/>
</dbReference>
<accession>A0ABW7CFZ8</accession>
<dbReference type="SUPFAM" id="SSF53756">
    <property type="entry name" value="UDP-Glycosyltransferase/glycogen phosphorylase"/>
    <property type="match status" value="1"/>
</dbReference>
<dbReference type="Gene3D" id="3.40.50.150">
    <property type="entry name" value="Vaccinia Virus protein VP39"/>
    <property type="match status" value="1"/>
</dbReference>
<keyword evidence="2" id="KW-0808">Transferase</keyword>
<evidence type="ECO:0000259" key="1">
    <source>
        <dbReference type="Pfam" id="PF13524"/>
    </source>
</evidence>
<feature type="domain" description="Spore protein YkvP/CgeB glycosyl transferase-like" evidence="1">
    <location>
        <begin position="430"/>
        <end position="534"/>
    </location>
</feature>
<organism evidence="2 3">
    <name type="scientific">Limnothrix redekei LRLZ20PSL1</name>
    <dbReference type="NCBI Taxonomy" id="3112953"/>
    <lineage>
        <taxon>Bacteria</taxon>
        <taxon>Bacillati</taxon>
        <taxon>Cyanobacteriota</taxon>
        <taxon>Cyanophyceae</taxon>
        <taxon>Pseudanabaenales</taxon>
        <taxon>Pseudanabaenaceae</taxon>
        <taxon>Limnothrix</taxon>
    </lineage>
</organism>
<dbReference type="RefSeq" id="WP_393014316.1">
    <property type="nucleotide sequence ID" value="NZ_JAZAQF010000081.1"/>
</dbReference>
<protein>
    <submittedName>
        <fullName evidence="2">Methyltransferase domain-containing protein</fullName>
    </submittedName>
</protein>
<dbReference type="Proteomes" id="UP001604335">
    <property type="component" value="Unassembled WGS sequence"/>
</dbReference>
<dbReference type="Pfam" id="PF13489">
    <property type="entry name" value="Methyltransf_23"/>
    <property type="match status" value="1"/>
</dbReference>
<sequence>MTSEPAASLAYSDIHNADLLKLLPGDARSIVEVGCFTGALGQAYKRINPFAQYIGLEQDPAAAQIAAGRLDRVYVGNAEDPQLGAEISPESMDCLVYGDVLEHFINPWQTLTHHARWLAPGGQVIACIPNIQYWGAIVDLLSGRWEYADYGIFDRGHLRFFTKDSITQLFQQAGLEIEEIRGRSRPDEMRDKFQEAIGPLLDRLGVDRQRFNQQSASVQYLVRAMRPGDRPQRHFFAQTLVMEAKVCKRVRVTEPNEFLNRIPGMRAIAQDRTATAGAVQAHEEPIFIWQRAILNREQDLVQQRKLLARGYLIILEVDDDPYRWARTEKTDFFAYRSVHAIQTSTEPLAAFLRQVNPYVAVFPNQLAELPPPAAIDPQRPVTLFFGALNRENDWKPLIDGINRVLNQRGDRILVHVIHDRHFFEALQTPHKTFRPFCPYEEYAELLHQSDVALLPLERTRFNGMKSDLKFIECAAHSTAALASPVVYQQTLIDGQTGLLYYSPADFEQKLAALVDYPQLRETLTQNAYQWVSQNRLMCQHYRQRYEWYRSLRDRLPELNAALQRRIPDLFAG</sequence>
<dbReference type="GO" id="GO:0032259">
    <property type="term" value="P:methylation"/>
    <property type="evidence" value="ECO:0007669"/>
    <property type="project" value="UniProtKB-KW"/>
</dbReference>
<reference evidence="3" key="1">
    <citation type="journal article" date="2024" name="Algal Res.">
        <title>Biochemical, toxicological and genomic investigation of a high-biomass producing Limnothrix strain isolated from Italian shallow drinking water reservoir.</title>
        <authorList>
            <person name="Simonazzi M."/>
            <person name="Shishido T.K."/>
            <person name="Delbaje E."/>
            <person name="Wahlsten M."/>
            <person name="Fewer D.P."/>
            <person name="Sivonen K."/>
            <person name="Pezzolesi L."/>
            <person name="Pistocchi R."/>
        </authorList>
    </citation>
    <scope>NUCLEOTIDE SEQUENCE [LARGE SCALE GENOMIC DNA]</scope>
    <source>
        <strain evidence="3">LRLZ20PSL1</strain>
    </source>
</reference>
<evidence type="ECO:0000313" key="3">
    <source>
        <dbReference type="Proteomes" id="UP001604335"/>
    </source>
</evidence>
<name>A0ABW7CFZ8_9CYAN</name>
<dbReference type="Pfam" id="PF13524">
    <property type="entry name" value="Glyco_trans_1_2"/>
    <property type="match status" value="1"/>
</dbReference>
<dbReference type="SUPFAM" id="SSF53335">
    <property type="entry name" value="S-adenosyl-L-methionine-dependent methyltransferases"/>
    <property type="match status" value="1"/>
</dbReference>
<keyword evidence="2" id="KW-0489">Methyltransferase</keyword>
<dbReference type="InterPro" id="IPR029063">
    <property type="entry name" value="SAM-dependent_MTases_sf"/>
</dbReference>
<comment type="caution">
    <text evidence="2">The sequence shown here is derived from an EMBL/GenBank/DDBJ whole genome shotgun (WGS) entry which is preliminary data.</text>
</comment>
<evidence type="ECO:0000313" key="2">
    <source>
        <dbReference type="EMBL" id="MFG3818776.1"/>
    </source>
</evidence>
<dbReference type="InterPro" id="IPR055259">
    <property type="entry name" value="YkvP/CgeB_Glyco_trans-like"/>
</dbReference>
<dbReference type="EMBL" id="JAZAQF010000081">
    <property type="protein sequence ID" value="MFG3818776.1"/>
    <property type="molecule type" value="Genomic_DNA"/>
</dbReference>